<dbReference type="InterPro" id="IPR036721">
    <property type="entry name" value="RCK_C_sf"/>
</dbReference>
<dbReference type="AlphaFoldDB" id="A0A419F0X0"/>
<gene>
    <name evidence="9" type="ORF">C4532_07685</name>
</gene>
<dbReference type="Pfam" id="PF02080">
    <property type="entry name" value="TrkA_C"/>
    <property type="match status" value="1"/>
</dbReference>
<dbReference type="GO" id="GO:0015079">
    <property type="term" value="F:potassium ion transmembrane transporter activity"/>
    <property type="evidence" value="ECO:0007669"/>
    <property type="project" value="InterPro"/>
</dbReference>
<evidence type="ECO:0000256" key="4">
    <source>
        <dbReference type="ARBA" id="ARBA00022958"/>
    </source>
</evidence>
<keyword evidence="6" id="KW-0406">Ion transport</keyword>
<evidence type="ECO:0000256" key="2">
    <source>
        <dbReference type="ARBA" id="ARBA00022448"/>
    </source>
</evidence>
<proteinExistence type="predicted"/>
<dbReference type="InterPro" id="IPR006036">
    <property type="entry name" value="K_uptake_TrkA"/>
</dbReference>
<comment type="caution">
    <text evidence="9">The sequence shown here is derived from an EMBL/GenBank/DDBJ whole genome shotgun (WGS) entry which is preliminary data.</text>
</comment>
<dbReference type="PRINTS" id="PR00335">
    <property type="entry name" value="KUPTAKETRKA"/>
</dbReference>
<evidence type="ECO:0000259" key="8">
    <source>
        <dbReference type="PROSITE" id="PS51202"/>
    </source>
</evidence>
<dbReference type="PANTHER" id="PTHR43833:SF5">
    <property type="entry name" value="TRK SYSTEM POTASSIUM UPTAKE PROTEIN TRKA"/>
    <property type="match status" value="1"/>
</dbReference>
<dbReference type="Gene3D" id="3.40.50.720">
    <property type="entry name" value="NAD(P)-binding Rossmann-like Domain"/>
    <property type="match status" value="1"/>
</dbReference>
<dbReference type="Proteomes" id="UP000285961">
    <property type="component" value="Unassembled WGS sequence"/>
</dbReference>
<dbReference type="InterPro" id="IPR036291">
    <property type="entry name" value="NAD(P)-bd_dom_sf"/>
</dbReference>
<protein>
    <recommendedName>
        <fullName evidence="1">Trk system potassium uptake protein TrkA</fullName>
    </recommendedName>
</protein>
<feature type="domain" description="RCK N-terminal" evidence="7">
    <location>
        <begin position="33"/>
        <end position="150"/>
    </location>
</feature>
<feature type="domain" description="RCK C-terminal" evidence="8">
    <location>
        <begin position="170"/>
        <end position="252"/>
    </location>
</feature>
<evidence type="ECO:0000256" key="5">
    <source>
        <dbReference type="ARBA" id="ARBA00023027"/>
    </source>
</evidence>
<evidence type="ECO:0000256" key="3">
    <source>
        <dbReference type="ARBA" id="ARBA00022538"/>
    </source>
</evidence>
<dbReference type="Gene3D" id="3.30.70.1450">
    <property type="entry name" value="Regulator of K+ conductance, C-terminal domain"/>
    <property type="match status" value="1"/>
</dbReference>
<dbReference type="SUPFAM" id="SSF116726">
    <property type="entry name" value="TrkA C-terminal domain-like"/>
    <property type="match status" value="1"/>
</dbReference>
<keyword evidence="4" id="KW-0630">Potassium</keyword>
<organism evidence="9 10">
    <name type="scientific">Candidatus Abyssobacteria bacterium SURF_17</name>
    <dbReference type="NCBI Taxonomy" id="2093361"/>
    <lineage>
        <taxon>Bacteria</taxon>
        <taxon>Pseudomonadati</taxon>
        <taxon>Candidatus Hydrogenedentota</taxon>
        <taxon>Candidatus Abyssobacteria</taxon>
    </lineage>
</organism>
<dbReference type="InterPro" id="IPR050721">
    <property type="entry name" value="Trk_Ktr_HKT_K-transport"/>
</dbReference>
<dbReference type="PANTHER" id="PTHR43833">
    <property type="entry name" value="POTASSIUM CHANNEL PROTEIN 2-RELATED-RELATED"/>
    <property type="match status" value="1"/>
</dbReference>
<keyword evidence="2" id="KW-0813">Transport</keyword>
<evidence type="ECO:0000313" key="10">
    <source>
        <dbReference type="Proteomes" id="UP000285961"/>
    </source>
</evidence>
<dbReference type="GO" id="GO:0005886">
    <property type="term" value="C:plasma membrane"/>
    <property type="evidence" value="ECO:0007669"/>
    <property type="project" value="InterPro"/>
</dbReference>
<evidence type="ECO:0000256" key="6">
    <source>
        <dbReference type="ARBA" id="ARBA00023065"/>
    </source>
</evidence>
<dbReference type="Pfam" id="PF02254">
    <property type="entry name" value="TrkA_N"/>
    <property type="match status" value="1"/>
</dbReference>
<dbReference type="InterPro" id="IPR006037">
    <property type="entry name" value="RCK_C"/>
</dbReference>
<reference evidence="9 10" key="1">
    <citation type="journal article" date="2017" name="ISME J.">
        <title>Energy and carbon metabolisms in a deep terrestrial subsurface fluid microbial community.</title>
        <authorList>
            <person name="Momper L."/>
            <person name="Jungbluth S.P."/>
            <person name="Lee M.D."/>
            <person name="Amend J.P."/>
        </authorList>
    </citation>
    <scope>NUCLEOTIDE SEQUENCE [LARGE SCALE GENOMIC DNA]</scope>
    <source>
        <strain evidence="9">SURF_17</strain>
    </source>
</reference>
<name>A0A419F0X0_9BACT</name>
<evidence type="ECO:0000313" key="9">
    <source>
        <dbReference type="EMBL" id="RJP71395.1"/>
    </source>
</evidence>
<evidence type="ECO:0000256" key="1">
    <source>
        <dbReference type="ARBA" id="ARBA00017378"/>
    </source>
</evidence>
<dbReference type="PROSITE" id="PS51202">
    <property type="entry name" value="RCK_C"/>
    <property type="match status" value="1"/>
</dbReference>
<dbReference type="EMBL" id="QZKI01000060">
    <property type="protein sequence ID" value="RJP71395.1"/>
    <property type="molecule type" value="Genomic_DNA"/>
</dbReference>
<keyword evidence="5" id="KW-0520">NAD</keyword>
<keyword evidence="3" id="KW-0633">Potassium transport</keyword>
<dbReference type="InterPro" id="IPR003148">
    <property type="entry name" value="RCK_N"/>
</dbReference>
<sequence length="252" mass="27604">MHNLDSKYSAPRPWRRMLLGRKCSSENRGGEHNVRVIIVGGEELVYFLGRLLISGGHSVSVISKNPEDCSEIVRQIKALVICGDGADPRRLEEAQAMRADAVIAVTPRDADNLAVCQIAKHRFEVPRTVALINDPDNETLFKDLGVTLVFNQTRMISSLIQQELSIEDIVNLLPIKEGKVIATEVRIRETHACAGKTLVEMALPKDTLLSVIIRGDSVIIPRGDTKLLADDTAVLISTPQAQGAALRKLTGE</sequence>
<accession>A0A419F0X0</accession>
<dbReference type="PROSITE" id="PS51201">
    <property type="entry name" value="RCK_N"/>
    <property type="match status" value="1"/>
</dbReference>
<evidence type="ECO:0000259" key="7">
    <source>
        <dbReference type="PROSITE" id="PS51201"/>
    </source>
</evidence>
<dbReference type="SUPFAM" id="SSF51735">
    <property type="entry name" value="NAD(P)-binding Rossmann-fold domains"/>
    <property type="match status" value="1"/>
</dbReference>